<dbReference type="AlphaFoldDB" id="A0A8J1TPB2"/>
<dbReference type="Proteomes" id="UP000749559">
    <property type="component" value="Unassembled WGS sequence"/>
</dbReference>
<dbReference type="PANTHER" id="PTHR35263">
    <property type="entry name" value="TESTIS-EXPRESSED PROTEIN 49"/>
    <property type="match status" value="1"/>
</dbReference>
<gene>
    <name evidence="1" type="ORF">OFUS_LOCUS2407</name>
</gene>
<organism evidence="1 2">
    <name type="scientific">Owenia fusiformis</name>
    <name type="common">Polychaete worm</name>
    <dbReference type="NCBI Taxonomy" id="6347"/>
    <lineage>
        <taxon>Eukaryota</taxon>
        <taxon>Metazoa</taxon>
        <taxon>Spiralia</taxon>
        <taxon>Lophotrochozoa</taxon>
        <taxon>Annelida</taxon>
        <taxon>Polychaeta</taxon>
        <taxon>Sedentaria</taxon>
        <taxon>Canalipalpata</taxon>
        <taxon>Sabellida</taxon>
        <taxon>Oweniida</taxon>
        <taxon>Oweniidae</taxon>
        <taxon>Owenia</taxon>
    </lineage>
</organism>
<comment type="caution">
    <text evidence="1">The sequence shown here is derived from an EMBL/GenBank/DDBJ whole genome shotgun (WGS) entry which is preliminary data.</text>
</comment>
<evidence type="ECO:0000313" key="2">
    <source>
        <dbReference type="Proteomes" id="UP000749559"/>
    </source>
</evidence>
<keyword evidence="2" id="KW-1185">Reference proteome</keyword>
<protein>
    <submittedName>
        <fullName evidence="1">Uncharacterized protein</fullName>
    </submittedName>
</protein>
<reference evidence="1" key="1">
    <citation type="submission" date="2022-03" db="EMBL/GenBank/DDBJ databases">
        <authorList>
            <person name="Martin C."/>
        </authorList>
    </citation>
    <scope>NUCLEOTIDE SEQUENCE</scope>
</reference>
<accession>A0A8J1TPB2</accession>
<dbReference type="OrthoDB" id="7085216at2759"/>
<proteinExistence type="predicted"/>
<dbReference type="Pfam" id="PF22593">
    <property type="entry name" value="SPMIP11"/>
    <property type="match status" value="1"/>
</dbReference>
<name>A0A8J1TPB2_OWEFU</name>
<dbReference type="PANTHER" id="PTHR35263:SF1">
    <property type="entry name" value="TESTIS-EXPRESSED PROTEIN 49"/>
    <property type="match status" value="1"/>
</dbReference>
<sequence>MSFFGLTQLGYQNTIKSGVTPPTKLPPIDNEKYKLASIVPIDQVSGYGKGPEGSYVEFTRQRMKHIRKPQGPTEIWRIPLTTSSRCGWWQKDKPLKEKEPWTYVPRHVHVNSEMTRFVDEMSLTNREFKLF</sequence>
<dbReference type="InterPro" id="IPR038775">
    <property type="entry name" value="SPMIP11"/>
</dbReference>
<evidence type="ECO:0000313" key="1">
    <source>
        <dbReference type="EMBL" id="CAH1775052.1"/>
    </source>
</evidence>
<dbReference type="EMBL" id="CAIIXF020000001">
    <property type="protein sequence ID" value="CAH1775052.1"/>
    <property type="molecule type" value="Genomic_DNA"/>
</dbReference>